<dbReference type="Proteomes" id="UP001163203">
    <property type="component" value="Chromosome"/>
</dbReference>
<evidence type="ECO:0000313" key="6">
    <source>
        <dbReference type="Proteomes" id="UP001163203"/>
    </source>
</evidence>
<dbReference type="InterPro" id="IPR016292">
    <property type="entry name" value="Epoxide_hydrolase"/>
</dbReference>
<dbReference type="SUPFAM" id="SSF53474">
    <property type="entry name" value="alpha/beta-Hydrolases"/>
    <property type="match status" value="1"/>
</dbReference>
<feature type="domain" description="Epoxide hydrolase N-terminal" evidence="4">
    <location>
        <begin position="7"/>
        <end position="112"/>
    </location>
</feature>
<keyword evidence="2" id="KW-0058">Aromatic hydrocarbons catabolism</keyword>
<keyword evidence="3 5" id="KW-0378">Hydrolase</keyword>
<organism evidence="5 6">
    <name type="scientific">Amycolatopsis cynarae</name>
    <dbReference type="NCBI Taxonomy" id="2995223"/>
    <lineage>
        <taxon>Bacteria</taxon>
        <taxon>Bacillati</taxon>
        <taxon>Actinomycetota</taxon>
        <taxon>Actinomycetes</taxon>
        <taxon>Pseudonocardiales</taxon>
        <taxon>Pseudonocardiaceae</taxon>
        <taxon>Amycolatopsis</taxon>
    </lineage>
</organism>
<comment type="similarity">
    <text evidence="1">Belongs to the peptidase S33 family.</text>
</comment>
<sequence>MIAVTEIQPFRIAVPQARLHDLKARLTATRWAPQLPGEGWRRGVPVAYLRELAEYWATGYDWRAQEARLNTFPQYTTVIDGLTLHFLHVRSANPQARPLLLTHGWPSTFAEFTEVIEPLNSSFHLVIPSIPGFGFSGAPVATGFGVAEVGRIWAALMDRLGYHRYGVQGGDLGAYIAPETAKAAPGRVTGVYVNSGLGMPTEADLPELSSEEAAFYHQMQGWADSGVDHHRLLRAAPQTFNHAWHDSPAGQLAWLIHKFGDFTFTETPDLAISRDWLLTNASLYWFTGTSGTSSWFMYDTKAFAWPPGQRVAPTGVYSGPPGIRRLAERDNDIVHWPEGRTGGHFVALESPGELAADLERFFASTGR</sequence>
<dbReference type="InterPro" id="IPR000639">
    <property type="entry name" value="Epox_hydrolase-like"/>
</dbReference>
<evidence type="ECO:0000256" key="1">
    <source>
        <dbReference type="ARBA" id="ARBA00010088"/>
    </source>
</evidence>
<reference evidence="5" key="1">
    <citation type="submission" date="2022-11" db="EMBL/GenBank/DDBJ databases">
        <authorList>
            <person name="Mo P."/>
        </authorList>
    </citation>
    <scope>NUCLEOTIDE SEQUENCE</scope>
    <source>
        <strain evidence="5">HUAS 11-8</strain>
    </source>
</reference>
<proteinExistence type="inferred from homology"/>
<accession>A0ABY7BA83</accession>
<evidence type="ECO:0000313" key="5">
    <source>
        <dbReference type="EMBL" id="WAL68849.1"/>
    </source>
</evidence>
<protein>
    <submittedName>
        <fullName evidence="5">Epoxide hydrolase</fullName>
    </submittedName>
</protein>
<evidence type="ECO:0000256" key="2">
    <source>
        <dbReference type="ARBA" id="ARBA00022797"/>
    </source>
</evidence>
<dbReference type="Pfam" id="PF06441">
    <property type="entry name" value="EHN"/>
    <property type="match status" value="1"/>
</dbReference>
<dbReference type="InterPro" id="IPR029058">
    <property type="entry name" value="AB_hydrolase_fold"/>
</dbReference>
<keyword evidence="6" id="KW-1185">Reference proteome</keyword>
<evidence type="ECO:0000259" key="4">
    <source>
        <dbReference type="Pfam" id="PF06441"/>
    </source>
</evidence>
<name>A0ABY7BA83_9PSEU</name>
<gene>
    <name evidence="5" type="ORF">ORV05_14130</name>
</gene>
<dbReference type="PANTHER" id="PTHR21661">
    <property type="entry name" value="EPOXIDE HYDROLASE 1-RELATED"/>
    <property type="match status" value="1"/>
</dbReference>
<dbReference type="PIRSF" id="PIRSF001112">
    <property type="entry name" value="Epoxide_hydrolase"/>
    <property type="match status" value="1"/>
</dbReference>
<dbReference type="InterPro" id="IPR010497">
    <property type="entry name" value="Epoxide_hydro_N"/>
</dbReference>
<dbReference type="GO" id="GO:0016787">
    <property type="term" value="F:hydrolase activity"/>
    <property type="evidence" value="ECO:0007669"/>
    <property type="project" value="UniProtKB-KW"/>
</dbReference>
<evidence type="ECO:0000256" key="3">
    <source>
        <dbReference type="ARBA" id="ARBA00022801"/>
    </source>
</evidence>
<dbReference type="EMBL" id="CP113836">
    <property type="protein sequence ID" value="WAL68849.1"/>
    <property type="molecule type" value="Genomic_DNA"/>
</dbReference>
<dbReference type="PANTHER" id="PTHR21661:SF35">
    <property type="entry name" value="EPOXIDE HYDROLASE"/>
    <property type="match status" value="1"/>
</dbReference>
<dbReference type="PRINTS" id="PR00412">
    <property type="entry name" value="EPOXHYDRLASE"/>
</dbReference>
<dbReference type="Gene3D" id="3.40.50.1820">
    <property type="entry name" value="alpha/beta hydrolase"/>
    <property type="match status" value="1"/>
</dbReference>